<evidence type="ECO:0008006" key="4">
    <source>
        <dbReference type="Google" id="ProtNLM"/>
    </source>
</evidence>
<dbReference type="GO" id="GO:0005634">
    <property type="term" value="C:nucleus"/>
    <property type="evidence" value="ECO:0007669"/>
    <property type="project" value="InterPro"/>
</dbReference>
<dbReference type="InParanoid" id="A0A200PUL0"/>
<sequence>MHDYAWEPQTQDLLGTPKNFLVHSNLILLFSPVSTSLNCLSNFMDMESEQLVVDAFCDKFVHIFGSLKNVFVSRDIHFSWINVTYVMECGEEKVEKDQAFPNLGFLERGVKRLGWGFSSTDAITLGSALIPFGLIYPNIGCSLMCFNPNDCGKKYRAELSLEISDVSGKPLECKCCELELLDLKLLSRQRPFCISRVLESANSSSGSFDQGRTFWGDVGDLVKKIYVSEVRKNDDIVKIKDNLCHPFLIRGFSGEQRNDRKSDASGVIVADRVLEMLQTETSEFTPGKPIWQLFLTFLYRGSCSALVSVLNGDGLPLTGILKPFTVNSAFLYILDGGLSSHEFLRESDEVSSGLERSFSKKDNEIPNADAELDHLNRSANSQHEDLSSKKSSEFQDGKVKRSRKSLKLIQNLSWSSFCEAALRNIEMDLEDIYLAREGNNSKKFKFLKCWMKQIRKFCCQNRVQPNEQEQQHSGVKEEIEKRLIESEQESEQPVSSSFSTGEASLTVVSNMNEGATPACTEASETFFGSISEKIQQSLISEDVDLGALAERLVCSSIHWLYWKHEMDNTVENSNPEKQPKDGCGGSVVAELVKLLLREPKDLAAKYKACEPSALASDSSSAVYTSEYKVREYELQILFRMEILQSRVGVSIEETAKQKMVKQICSLLDIIPCHLAGGFFGDVSLDAYVKKNIKNRYSHSLGDVVHRIYTRMDLLLFEDDEGESPASLFNSEDSEEPQREKVDENEIGGNARRHASTLAVKSSQRQENYTKKNHRGTRKEEHKCSLMEARERRERDRRFRSFTSWVPDLQRVWAPKQIKTVRAKSECLLKVPKRNDRRGADDDVVCETPTSGNKRSCTRFNTGDEGETSNGMNFFGSVSKALFQDNGDSNPSSDS</sequence>
<dbReference type="PANTHER" id="PTHR21556">
    <property type="entry name" value="TRESLIN"/>
    <property type="match status" value="1"/>
</dbReference>
<dbReference type="EMBL" id="MVGT01004035">
    <property type="protein sequence ID" value="OVA01891.1"/>
    <property type="molecule type" value="Genomic_DNA"/>
</dbReference>
<dbReference type="GO" id="GO:0007095">
    <property type="term" value="P:mitotic G2 DNA damage checkpoint signaling"/>
    <property type="evidence" value="ECO:0007669"/>
    <property type="project" value="TreeGrafter"/>
</dbReference>
<feature type="compositionally biased region" description="Polar residues" evidence="1">
    <location>
        <begin position="847"/>
        <end position="860"/>
    </location>
</feature>
<keyword evidence="3" id="KW-1185">Reference proteome</keyword>
<evidence type="ECO:0000313" key="3">
    <source>
        <dbReference type="Proteomes" id="UP000195402"/>
    </source>
</evidence>
<dbReference type="GO" id="GO:0006260">
    <property type="term" value="P:DNA replication"/>
    <property type="evidence" value="ECO:0007669"/>
    <property type="project" value="InterPro"/>
</dbReference>
<dbReference type="FunCoup" id="A0A200PUL0">
    <property type="interactions" value="1034"/>
</dbReference>
<evidence type="ECO:0000313" key="2">
    <source>
        <dbReference type="EMBL" id="OVA01891.1"/>
    </source>
</evidence>
<protein>
    <recommendedName>
        <fullName evidence="4">Treslin</fullName>
    </recommendedName>
</protein>
<dbReference type="OMA" id="FFRMEIL"/>
<dbReference type="InterPro" id="IPR026153">
    <property type="entry name" value="Treslin"/>
</dbReference>
<proteinExistence type="predicted"/>
<feature type="region of interest" description="Disordered" evidence="1">
    <location>
        <begin position="835"/>
        <end position="872"/>
    </location>
</feature>
<feature type="region of interest" description="Disordered" evidence="1">
    <location>
        <begin position="378"/>
        <end position="398"/>
    </location>
</feature>
<evidence type="ECO:0000256" key="1">
    <source>
        <dbReference type="SAM" id="MobiDB-lite"/>
    </source>
</evidence>
<dbReference type="GO" id="GO:0033314">
    <property type="term" value="P:mitotic DNA replication checkpoint signaling"/>
    <property type="evidence" value="ECO:0007669"/>
    <property type="project" value="InterPro"/>
</dbReference>
<dbReference type="OrthoDB" id="1913152at2759"/>
<dbReference type="GO" id="GO:0010212">
    <property type="term" value="P:response to ionizing radiation"/>
    <property type="evidence" value="ECO:0007669"/>
    <property type="project" value="InterPro"/>
</dbReference>
<accession>A0A200PUL0</accession>
<reference evidence="2 3" key="1">
    <citation type="journal article" date="2017" name="Mol. Plant">
        <title>The Genome of Medicinal Plant Macleaya cordata Provides New Insights into Benzylisoquinoline Alkaloids Metabolism.</title>
        <authorList>
            <person name="Liu X."/>
            <person name="Liu Y."/>
            <person name="Huang P."/>
            <person name="Ma Y."/>
            <person name="Qing Z."/>
            <person name="Tang Q."/>
            <person name="Cao H."/>
            <person name="Cheng P."/>
            <person name="Zheng Y."/>
            <person name="Yuan Z."/>
            <person name="Zhou Y."/>
            <person name="Liu J."/>
            <person name="Tang Z."/>
            <person name="Zhuo Y."/>
            <person name="Zhang Y."/>
            <person name="Yu L."/>
            <person name="Huang J."/>
            <person name="Yang P."/>
            <person name="Peng Q."/>
            <person name="Zhang J."/>
            <person name="Jiang W."/>
            <person name="Zhang Z."/>
            <person name="Lin K."/>
            <person name="Ro D.K."/>
            <person name="Chen X."/>
            <person name="Xiong X."/>
            <person name="Shang Y."/>
            <person name="Huang S."/>
            <person name="Zeng J."/>
        </authorList>
    </citation>
    <scope>NUCLEOTIDE SEQUENCE [LARGE SCALE GENOMIC DNA]</scope>
    <source>
        <strain evidence="3">cv. BLH2017</strain>
        <tissue evidence="2">Root</tissue>
    </source>
</reference>
<comment type="caution">
    <text evidence="2">The sequence shown here is derived from an EMBL/GenBank/DDBJ whole genome shotgun (WGS) entry which is preliminary data.</text>
</comment>
<dbReference type="Proteomes" id="UP000195402">
    <property type="component" value="Unassembled WGS sequence"/>
</dbReference>
<dbReference type="GO" id="GO:0030174">
    <property type="term" value="P:regulation of DNA-templated DNA replication initiation"/>
    <property type="evidence" value="ECO:0007669"/>
    <property type="project" value="TreeGrafter"/>
</dbReference>
<dbReference type="GO" id="GO:0003682">
    <property type="term" value="F:chromatin binding"/>
    <property type="evidence" value="ECO:0007669"/>
    <property type="project" value="TreeGrafter"/>
</dbReference>
<name>A0A200PUL0_MACCD</name>
<dbReference type="PANTHER" id="PTHR21556:SF2">
    <property type="entry name" value="TRESLIN"/>
    <property type="match status" value="1"/>
</dbReference>
<dbReference type="STRING" id="56857.A0A200PUL0"/>
<dbReference type="AlphaFoldDB" id="A0A200PUL0"/>
<gene>
    <name evidence="2" type="ORF">BVC80_9079g25</name>
</gene>
<feature type="region of interest" description="Disordered" evidence="1">
    <location>
        <begin position="723"/>
        <end position="781"/>
    </location>
</feature>
<organism evidence="2 3">
    <name type="scientific">Macleaya cordata</name>
    <name type="common">Five-seeded plume-poppy</name>
    <name type="synonym">Bocconia cordata</name>
    <dbReference type="NCBI Taxonomy" id="56857"/>
    <lineage>
        <taxon>Eukaryota</taxon>
        <taxon>Viridiplantae</taxon>
        <taxon>Streptophyta</taxon>
        <taxon>Embryophyta</taxon>
        <taxon>Tracheophyta</taxon>
        <taxon>Spermatophyta</taxon>
        <taxon>Magnoliopsida</taxon>
        <taxon>Ranunculales</taxon>
        <taxon>Papaveraceae</taxon>
        <taxon>Papaveroideae</taxon>
        <taxon>Macleaya</taxon>
    </lineage>
</organism>